<comment type="function">
    <text evidence="6">One of the primary rRNA binding proteins, it binds specifically to the 5'-end of 16S ribosomal RNA.</text>
</comment>
<organism evidence="8 9">
    <name type="scientific">candidate division LCP-89 bacterium B3_LCP</name>
    <dbReference type="NCBI Taxonomy" id="2012998"/>
    <lineage>
        <taxon>Bacteria</taxon>
        <taxon>Pseudomonadati</taxon>
        <taxon>Bacteria division LCP-89</taxon>
    </lineage>
</organism>
<evidence type="ECO:0000256" key="2">
    <source>
        <dbReference type="ARBA" id="ARBA00022730"/>
    </source>
</evidence>
<dbReference type="PROSITE" id="PS00056">
    <property type="entry name" value="RIBOSOMAL_S17"/>
    <property type="match status" value="1"/>
</dbReference>
<reference evidence="8 9" key="1">
    <citation type="submission" date="2017-06" db="EMBL/GenBank/DDBJ databases">
        <title>Novel microbial phyla capable of carbon fixation and sulfur reduction in deep-sea sediments.</title>
        <authorList>
            <person name="Huang J."/>
            <person name="Baker B."/>
            <person name="Wang Y."/>
        </authorList>
    </citation>
    <scope>NUCLEOTIDE SEQUENCE [LARGE SCALE GENOMIC DNA]</scope>
    <source>
        <strain evidence="8">B3_LCP</strain>
    </source>
</reference>
<dbReference type="InterPro" id="IPR019979">
    <property type="entry name" value="Ribosomal_uS17_CS"/>
</dbReference>
<dbReference type="CDD" id="cd00364">
    <property type="entry name" value="Ribosomal_uS17"/>
    <property type="match status" value="1"/>
</dbReference>
<comment type="caution">
    <text evidence="8">The sequence shown here is derived from an EMBL/GenBank/DDBJ whole genome shotgun (WGS) entry which is preliminary data.</text>
</comment>
<protein>
    <recommendedName>
        <fullName evidence="6">Small ribosomal subunit protein uS17</fullName>
    </recommendedName>
</protein>
<evidence type="ECO:0000256" key="7">
    <source>
        <dbReference type="RuleBase" id="RU003872"/>
    </source>
</evidence>
<evidence type="ECO:0000313" key="9">
    <source>
        <dbReference type="Proteomes" id="UP000319619"/>
    </source>
</evidence>
<dbReference type="InterPro" id="IPR019984">
    <property type="entry name" value="Ribosomal_uS17_bact/chlr"/>
</dbReference>
<dbReference type="GO" id="GO:0006412">
    <property type="term" value="P:translation"/>
    <property type="evidence" value="ECO:0007669"/>
    <property type="project" value="UniProtKB-UniRule"/>
</dbReference>
<evidence type="ECO:0000256" key="3">
    <source>
        <dbReference type="ARBA" id="ARBA00022884"/>
    </source>
</evidence>
<keyword evidence="3 6" id="KW-0694">RNA-binding</keyword>
<evidence type="ECO:0000256" key="1">
    <source>
        <dbReference type="ARBA" id="ARBA00010254"/>
    </source>
</evidence>
<dbReference type="NCBIfam" id="NF004123">
    <property type="entry name" value="PRK05610.1"/>
    <property type="match status" value="1"/>
</dbReference>
<sequence length="87" mass="10279">MDQEIRKPRKVKIGTVVSDKMDKTITVTVERRVPHPLYKKYFKRSNRFFAHDPENAAGQGDTVRIMECRPLSRHKSWRLVEVIEKAK</sequence>
<dbReference type="NCBIfam" id="TIGR03635">
    <property type="entry name" value="uS17_bact"/>
    <property type="match status" value="1"/>
</dbReference>
<dbReference type="PRINTS" id="PR00973">
    <property type="entry name" value="RIBOSOMALS17"/>
</dbReference>
<evidence type="ECO:0000256" key="6">
    <source>
        <dbReference type="HAMAP-Rule" id="MF_01345"/>
    </source>
</evidence>
<dbReference type="Pfam" id="PF00366">
    <property type="entry name" value="Ribosomal_S17"/>
    <property type="match status" value="1"/>
</dbReference>
<evidence type="ECO:0000256" key="4">
    <source>
        <dbReference type="ARBA" id="ARBA00022980"/>
    </source>
</evidence>
<dbReference type="HAMAP" id="MF_01345_B">
    <property type="entry name" value="Ribosomal_uS17_B"/>
    <property type="match status" value="1"/>
</dbReference>
<dbReference type="PANTHER" id="PTHR10744:SF1">
    <property type="entry name" value="SMALL RIBOSOMAL SUBUNIT PROTEIN US17M"/>
    <property type="match status" value="1"/>
</dbReference>
<comment type="subunit">
    <text evidence="6">Part of the 30S ribosomal subunit.</text>
</comment>
<accession>A0A532UZV8</accession>
<comment type="similarity">
    <text evidence="1 6 7">Belongs to the universal ribosomal protein uS17 family.</text>
</comment>
<evidence type="ECO:0000256" key="5">
    <source>
        <dbReference type="ARBA" id="ARBA00023274"/>
    </source>
</evidence>
<dbReference type="PANTHER" id="PTHR10744">
    <property type="entry name" value="40S RIBOSOMAL PROTEIN S11 FAMILY MEMBER"/>
    <property type="match status" value="1"/>
</dbReference>
<keyword evidence="5 6" id="KW-0687">Ribonucleoprotein</keyword>
<dbReference type="SUPFAM" id="SSF50249">
    <property type="entry name" value="Nucleic acid-binding proteins"/>
    <property type="match status" value="1"/>
</dbReference>
<proteinExistence type="inferred from homology"/>
<gene>
    <name evidence="6" type="primary">rpsQ</name>
    <name evidence="8" type="ORF">CEE37_08855</name>
</gene>
<dbReference type="GO" id="GO:0003735">
    <property type="term" value="F:structural constituent of ribosome"/>
    <property type="evidence" value="ECO:0007669"/>
    <property type="project" value="UniProtKB-UniRule"/>
</dbReference>
<keyword evidence="4 6" id="KW-0689">Ribosomal protein</keyword>
<dbReference type="InterPro" id="IPR000266">
    <property type="entry name" value="Ribosomal_uS17"/>
</dbReference>
<evidence type="ECO:0000313" key="8">
    <source>
        <dbReference type="EMBL" id="TKJ40419.1"/>
    </source>
</evidence>
<keyword evidence="2 6" id="KW-0699">rRNA-binding</keyword>
<dbReference type="AlphaFoldDB" id="A0A532UZV8"/>
<dbReference type="GO" id="GO:0019843">
    <property type="term" value="F:rRNA binding"/>
    <property type="evidence" value="ECO:0007669"/>
    <property type="project" value="UniProtKB-UniRule"/>
</dbReference>
<dbReference type="Gene3D" id="2.40.50.140">
    <property type="entry name" value="Nucleic acid-binding proteins"/>
    <property type="match status" value="1"/>
</dbReference>
<dbReference type="GO" id="GO:0022627">
    <property type="term" value="C:cytosolic small ribosomal subunit"/>
    <property type="evidence" value="ECO:0007669"/>
    <property type="project" value="UniProtKB-UniRule"/>
</dbReference>
<name>A0A532UZV8_UNCL8</name>
<dbReference type="EMBL" id="NJBN01000005">
    <property type="protein sequence ID" value="TKJ40419.1"/>
    <property type="molecule type" value="Genomic_DNA"/>
</dbReference>
<dbReference type="Proteomes" id="UP000319619">
    <property type="component" value="Unassembled WGS sequence"/>
</dbReference>
<dbReference type="InterPro" id="IPR012340">
    <property type="entry name" value="NA-bd_OB-fold"/>
</dbReference>